<dbReference type="PROSITE" id="PS00646">
    <property type="entry name" value="RIBOSOMAL_S13_1"/>
    <property type="match status" value="1"/>
</dbReference>
<gene>
    <name evidence="7" type="primary">rpsM</name>
    <name evidence="7" type="ORF">FJY86_00530</name>
</gene>
<feature type="compositionally biased region" description="Low complexity" evidence="6">
    <location>
        <begin position="154"/>
        <end position="165"/>
    </location>
</feature>
<dbReference type="Gene3D" id="1.10.8.50">
    <property type="match status" value="1"/>
</dbReference>
<evidence type="ECO:0000313" key="7">
    <source>
        <dbReference type="EMBL" id="MBM3281812.1"/>
    </source>
</evidence>
<evidence type="ECO:0000256" key="3">
    <source>
        <dbReference type="ARBA" id="ARBA00023274"/>
    </source>
</evidence>
<dbReference type="GO" id="GO:0015935">
    <property type="term" value="C:small ribosomal subunit"/>
    <property type="evidence" value="ECO:0007669"/>
    <property type="project" value="TreeGrafter"/>
</dbReference>
<comment type="caution">
    <text evidence="7">The sequence shown here is derived from an EMBL/GenBank/DDBJ whole genome shotgun (WGS) entry which is preliminary data.</text>
</comment>
<dbReference type="InterPro" id="IPR027437">
    <property type="entry name" value="Rbsml_uS13_C"/>
</dbReference>
<dbReference type="InterPro" id="IPR010979">
    <property type="entry name" value="Ribosomal_uS13-like_H2TH"/>
</dbReference>
<dbReference type="Gene3D" id="4.10.910.10">
    <property type="entry name" value="30s ribosomal protein s13, domain 2"/>
    <property type="match status" value="1"/>
</dbReference>
<dbReference type="PIRSF" id="PIRSF002134">
    <property type="entry name" value="Ribosomal_S13"/>
    <property type="match status" value="1"/>
</dbReference>
<sequence>MAEIRYIVRIANKDLNGSIPIYRALTGIKGIGIRMARMIAYQFQKEHNISYNTPLGQLPESMDAQLEAIVLAPQKHGIPAWTTNRSKMHEGKNVHLVMNDLDFAIRNDLQTMKKLKSYKGLRHSLGLTVRGQRTRTSGRKRGSSVGVEKKVEAKPAAPAKAEGKK</sequence>
<feature type="region of interest" description="Disordered" evidence="6">
    <location>
        <begin position="130"/>
        <end position="165"/>
    </location>
</feature>
<proteinExistence type="inferred from homology"/>
<accession>A0A8T4C5K5</accession>
<dbReference type="Proteomes" id="UP000774699">
    <property type="component" value="Unassembled WGS sequence"/>
</dbReference>
<feature type="compositionally biased region" description="Basic residues" evidence="6">
    <location>
        <begin position="132"/>
        <end position="142"/>
    </location>
</feature>
<dbReference type="EMBL" id="VGJJ01000002">
    <property type="protein sequence ID" value="MBM3281812.1"/>
    <property type="molecule type" value="Genomic_DNA"/>
</dbReference>
<dbReference type="Pfam" id="PF00416">
    <property type="entry name" value="Ribosomal_S13"/>
    <property type="match status" value="1"/>
</dbReference>
<evidence type="ECO:0000256" key="5">
    <source>
        <dbReference type="RuleBase" id="RU003830"/>
    </source>
</evidence>
<comment type="similarity">
    <text evidence="1 5">Belongs to the universal ribosomal protein uS13 family.</text>
</comment>
<evidence type="ECO:0000313" key="8">
    <source>
        <dbReference type="Proteomes" id="UP000774699"/>
    </source>
</evidence>
<dbReference type="PANTHER" id="PTHR10871">
    <property type="entry name" value="30S RIBOSOMAL PROTEIN S13/40S RIBOSOMAL PROTEIN S18"/>
    <property type="match status" value="1"/>
</dbReference>
<dbReference type="PROSITE" id="PS50159">
    <property type="entry name" value="RIBOSOMAL_S13_2"/>
    <property type="match status" value="1"/>
</dbReference>
<protein>
    <recommendedName>
        <fullName evidence="4">30S ribosomal protein S13</fullName>
    </recommendedName>
</protein>
<organism evidence="7 8">
    <name type="scientific">Candidatus Iainarchaeum sp</name>
    <dbReference type="NCBI Taxonomy" id="3101447"/>
    <lineage>
        <taxon>Archaea</taxon>
        <taxon>Candidatus Iainarchaeota</taxon>
        <taxon>Candidatus Iainarchaeia</taxon>
        <taxon>Candidatus Iainarchaeales</taxon>
        <taxon>Candidatus Iainarchaeaceae</taxon>
        <taxon>Candidatus Iainarchaeum</taxon>
    </lineage>
</organism>
<dbReference type="PANTHER" id="PTHR10871:SF3">
    <property type="entry name" value="SMALL RIBOSOMAL SUBUNIT PROTEIN US13"/>
    <property type="match status" value="1"/>
</dbReference>
<name>A0A8T4C5K5_9ARCH</name>
<evidence type="ECO:0000256" key="4">
    <source>
        <dbReference type="ARBA" id="ARBA00035315"/>
    </source>
</evidence>
<keyword evidence="2 5" id="KW-0689">Ribosomal protein</keyword>
<keyword evidence="3 5" id="KW-0687">Ribonucleoprotein</keyword>
<dbReference type="AlphaFoldDB" id="A0A8T4C5K5"/>
<dbReference type="GO" id="GO:0006412">
    <property type="term" value="P:translation"/>
    <property type="evidence" value="ECO:0007669"/>
    <property type="project" value="InterPro"/>
</dbReference>
<dbReference type="GO" id="GO:0005829">
    <property type="term" value="C:cytosol"/>
    <property type="evidence" value="ECO:0007669"/>
    <property type="project" value="TreeGrafter"/>
</dbReference>
<dbReference type="InterPro" id="IPR001892">
    <property type="entry name" value="Ribosomal_uS13"/>
</dbReference>
<evidence type="ECO:0000256" key="6">
    <source>
        <dbReference type="SAM" id="MobiDB-lite"/>
    </source>
</evidence>
<evidence type="ECO:0000256" key="2">
    <source>
        <dbReference type="ARBA" id="ARBA00022980"/>
    </source>
</evidence>
<dbReference type="SUPFAM" id="SSF46946">
    <property type="entry name" value="S13-like H2TH domain"/>
    <property type="match status" value="1"/>
</dbReference>
<reference evidence="7" key="1">
    <citation type="submission" date="2019-03" db="EMBL/GenBank/DDBJ databases">
        <title>Lake Tanganyika Metagenome-Assembled Genomes (MAGs).</title>
        <authorList>
            <person name="Tran P."/>
        </authorList>
    </citation>
    <scope>NUCLEOTIDE SEQUENCE</scope>
    <source>
        <strain evidence="7">M_DeepCast_50m_m2_156</strain>
    </source>
</reference>
<dbReference type="GO" id="GO:0003723">
    <property type="term" value="F:RNA binding"/>
    <property type="evidence" value="ECO:0007669"/>
    <property type="project" value="InterPro"/>
</dbReference>
<evidence type="ECO:0000256" key="1">
    <source>
        <dbReference type="ARBA" id="ARBA00008080"/>
    </source>
</evidence>
<dbReference type="InterPro" id="IPR018269">
    <property type="entry name" value="Ribosomal_uS13_CS"/>
</dbReference>
<dbReference type="FunFam" id="4.10.910.10:FF:000002">
    <property type="entry name" value="40S ribosomal protein S18"/>
    <property type="match status" value="1"/>
</dbReference>
<dbReference type="GO" id="GO:0003735">
    <property type="term" value="F:structural constituent of ribosome"/>
    <property type="evidence" value="ECO:0007669"/>
    <property type="project" value="InterPro"/>
</dbReference>